<dbReference type="AlphaFoldDB" id="A0A915YMQ5"/>
<evidence type="ECO:0000256" key="1">
    <source>
        <dbReference type="PROSITE-ProRule" id="PRU00325"/>
    </source>
</evidence>
<sequence length="723" mass="84443">MENDNTPQQEIETEVEIPVEIILGSELESLDSTNYPSLTHPIELSVNSKFSSWEIAEHYLKEYGRQKGFVVNKYRVEYIQLSNSTVQIPRRRTFACEYAGKYKPNYKSKQIDQQRNKGSKKTDCKWRVHLSKTINNNFIHVTSIHLEHNHKILADNTQFATTFRKFNQSIMNEIEHAVIHGRCDAYTIRNLLQPLFPDQLFLTQDLSNAIQKIKREKKIAGTDASHLLKFLLERQKEEPMMFVQPLINADSDRLCEVFEQRFQALLNNFPSGSDYLHDPIYSTRHSWARAFTNRIFTAGIQSTQRVESINAIIHKVVNSSSTMAEVAEALDSRMQKEEINKNFIAWKYKSTIYHQPFVVENFFSNVNNIVQKYFSPRIVGEIHKQMCESIIYKCEKLDIKDAFEFIEDQLDQNEIPENQESQGTSNDQEETNNIEDYYDFRQTYLKSLLNSVPKEMIKEVWRIIPYMVPSSYQHIIILNDGTHLCTCLLLVSYGIICRHYFKLMIENPNALFHIMLMPTRWLLDDAWNHIDSIFNEAFIGTSSKNLKPIHDDNIDQRIYLNPRHINHVQEVEIRYYTQKKVDYGRIMGHFKKALNYSFDNNDQKNLDDIILAYIAEKETIMTQLERGNVLKDNNTNNQLKLSDGRTYDVDDIGNPLKRQGKGRPATKRLKACNEQKNKASTTQKSQKENVLYEENIENSNGRKCGLCHKMGHYAPKCPNKKNV</sequence>
<accession>A0A915YMQ5</accession>
<evidence type="ECO:0000313" key="6">
    <source>
        <dbReference type="EMBL" id="CAB5369138.1"/>
    </source>
</evidence>
<evidence type="ECO:0000313" key="3">
    <source>
        <dbReference type="EMBL" id="CAB5293683.1"/>
    </source>
</evidence>
<organism evidence="3 8">
    <name type="scientific">Rhizophagus irregularis</name>
    <dbReference type="NCBI Taxonomy" id="588596"/>
    <lineage>
        <taxon>Eukaryota</taxon>
        <taxon>Fungi</taxon>
        <taxon>Fungi incertae sedis</taxon>
        <taxon>Mucoromycota</taxon>
        <taxon>Glomeromycotina</taxon>
        <taxon>Glomeromycetes</taxon>
        <taxon>Glomerales</taxon>
        <taxon>Glomeraceae</taxon>
        <taxon>Rhizophagus</taxon>
    </lineage>
</organism>
<proteinExistence type="predicted"/>
<dbReference type="VEuPathDB" id="FungiDB:RhiirFUN_025057"/>
<evidence type="ECO:0000313" key="5">
    <source>
        <dbReference type="EMBL" id="CAB5367603.1"/>
    </source>
</evidence>
<dbReference type="PANTHER" id="PTHR47718:SF13">
    <property type="entry name" value="OS09G0290500 PROTEIN"/>
    <property type="match status" value="1"/>
</dbReference>
<protein>
    <recommendedName>
        <fullName evidence="2">SWIM-type domain-containing protein</fullName>
    </recommendedName>
</protein>
<dbReference type="EMBL" id="CAGKOT010000024">
    <property type="protein sequence ID" value="CAB5367603.1"/>
    <property type="molecule type" value="Genomic_DNA"/>
</dbReference>
<evidence type="ECO:0000259" key="2">
    <source>
        <dbReference type="PROSITE" id="PS50966"/>
    </source>
</evidence>
<dbReference type="GO" id="GO:0008270">
    <property type="term" value="F:zinc ion binding"/>
    <property type="evidence" value="ECO:0007669"/>
    <property type="project" value="UniProtKB-KW"/>
</dbReference>
<dbReference type="InterPro" id="IPR007527">
    <property type="entry name" value="Znf_SWIM"/>
</dbReference>
<keyword evidence="1" id="KW-0862">Zinc</keyword>
<dbReference type="InterPro" id="IPR004330">
    <property type="entry name" value="FAR1_DNA_bnd_dom"/>
</dbReference>
<keyword evidence="1" id="KW-0863">Zinc-finger</keyword>
<dbReference type="VEuPathDB" id="FungiDB:RhiirFUN_021950"/>
<evidence type="ECO:0000313" key="8">
    <source>
        <dbReference type="Proteomes" id="UP000684084"/>
    </source>
</evidence>
<dbReference type="EMBL" id="CAGKOT010000067">
    <property type="protein sequence ID" value="CAB5390036.1"/>
    <property type="molecule type" value="Genomic_DNA"/>
</dbReference>
<dbReference type="PANTHER" id="PTHR47718">
    <property type="entry name" value="OS01G0519700 PROTEIN"/>
    <property type="match status" value="1"/>
</dbReference>
<gene>
    <name evidence="5" type="ORF">CHRIB12_LOCUS11342</name>
    <name evidence="6" type="ORF">CHRIB12_LOCUS12045</name>
    <name evidence="7" type="ORF">CHRIB12_LOCUS21323</name>
    <name evidence="3" type="ORF">CHRIB12_LOCUS286</name>
    <name evidence="4" type="ORF">CHRIB12_LOCUS6585</name>
</gene>
<dbReference type="Pfam" id="PF03101">
    <property type="entry name" value="FAR1"/>
    <property type="match status" value="1"/>
</dbReference>
<dbReference type="OrthoDB" id="2390482at2759"/>
<dbReference type="PROSITE" id="PS50966">
    <property type="entry name" value="ZF_SWIM"/>
    <property type="match status" value="1"/>
</dbReference>
<comment type="caution">
    <text evidence="3">The sequence shown here is derived from an EMBL/GenBank/DDBJ whole genome shotgun (WGS) entry which is preliminary data.</text>
</comment>
<evidence type="ECO:0000313" key="4">
    <source>
        <dbReference type="EMBL" id="CAB5356850.1"/>
    </source>
</evidence>
<dbReference type="EMBL" id="CAGKOT010000001">
    <property type="protein sequence ID" value="CAB5293683.1"/>
    <property type="molecule type" value="Genomic_DNA"/>
</dbReference>
<dbReference type="EMBL" id="CAGKOT010000026">
    <property type="protein sequence ID" value="CAB5369138.1"/>
    <property type="molecule type" value="Genomic_DNA"/>
</dbReference>
<dbReference type="EMBL" id="CAGKOT010000010">
    <property type="protein sequence ID" value="CAB5356850.1"/>
    <property type="molecule type" value="Genomic_DNA"/>
</dbReference>
<reference evidence="3" key="1">
    <citation type="submission" date="2020-05" db="EMBL/GenBank/DDBJ databases">
        <authorList>
            <person name="Rincon C."/>
            <person name="Sanders R I."/>
            <person name="Robbins C."/>
            <person name="Chaturvedi A."/>
        </authorList>
    </citation>
    <scope>NUCLEOTIDE SEQUENCE</scope>
    <source>
        <strain evidence="3">CHB12</strain>
    </source>
</reference>
<feature type="domain" description="SWIM-type" evidence="2">
    <location>
        <begin position="472"/>
        <end position="508"/>
    </location>
</feature>
<name>A0A915YMQ5_9GLOM</name>
<evidence type="ECO:0000313" key="7">
    <source>
        <dbReference type="EMBL" id="CAB5390036.1"/>
    </source>
</evidence>
<keyword evidence="1" id="KW-0479">Metal-binding</keyword>
<dbReference type="Proteomes" id="UP000684084">
    <property type="component" value="Unassembled WGS sequence"/>
</dbReference>